<evidence type="ECO:0000313" key="1">
    <source>
        <dbReference type="EMBL" id="QUI22114.1"/>
    </source>
</evidence>
<dbReference type="KEGG" id="vpy:HZI73_07290"/>
<dbReference type="InterPro" id="IPR050490">
    <property type="entry name" value="Bact_solute-bd_prot1"/>
</dbReference>
<dbReference type="EMBL" id="CP058649">
    <property type="protein sequence ID" value="QUI22114.1"/>
    <property type="molecule type" value="Genomic_DNA"/>
</dbReference>
<protein>
    <submittedName>
        <fullName evidence="1">Extracellular solute-binding protein</fullName>
    </submittedName>
</protein>
<dbReference type="PROSITE" id="PS51257">
    <property type="entry name" value="PROKAR_LIPOPROTEIN"/>
    <property type="match status" value="1"/>
</dbReference>
<dbReference type="SUPFAM" id="SSF53850">
    <property type="entry name" value="Periplasmic binding protein-like II"/>
    <property type="match status" value="1"/>
</dbReference>
<dbReference type="AlphaFoldDB" id="A0A8J8MIA9"/>
<keyword evidence="2" id="KW-1185">Reference proteome</keyword>
<dbReference type="PANTHER" id="PTHR43649">
    <property type="entry name" value="ARABINOSE-BINDING PROTEIN-RELATED"/>
    <property type="match status" value="1"/>
</dbReference>
<name>A0A8J8MIA9_9FIRM</name>
<proteinExistence type="predicted"/>
<accession>A0A8J8MIA9</accession>
<gene>
    <name evidence="1" type="ORF">HZI73_07290</name>
</gene>
<sequence length="555" mass="63069">MRKRLTDLTSVLLVMVLILAGCGGHTEESSSQKKETGDKGSICTPKGVFPIVKEGEEVTLTVTVHNKNTDDYENNVFTKYLEEQTGVRLKFNVLNHVDSEEQFNIMMTSGDYTDIILGLDIPRAEQTMYAQDGMLIPLNDLYATYGDGIKAAIKEYGSEEEIIAYLSLNDGNMYGITNFVESFHTKAKNKMWIYKPWLDTLGLEVPQTTEEFYHVLKAFKEQDPNGNGIADEVPLAGAAKGWETQVDKFLMNAFAFNNTSGRDNLYLDGNTVYASFNTEGWRQGIEYMHQLYNEGLIAPESCTQDSKQLKLMGESEVPILGAAAAGAVSEFTQVNGDSGRWLEYVPVPILEGPTGRRKNIYNETAFDQYRAYITDRCKHPDVAFRVIDFLLREDVNRMAQYGIEGTDWRHAEDGEQGLDGKQGVIKIMQTPERNTTWAQSIPELQPLSFRIGRVFDLPHIESILYRATKEHYLPYAADDGEMLPRDLIYPEDVATELVDLQTNIKTYVDEMLVRFVFNDADIKKDWDNYLQELENIGLKRYIEIVQDAYNQRYGK</sequence>
<dbReference type="PANTHER" id="PTHR43649:SF12">
    <property type="entry name" value="DIACETYLCHITOBIOSE BINDING PROTEIN DASA"/>
    <property type="match status" value="1"/>
</dbReference>
<organism evidence="1 2">
    <name type="scientific">Vallitalea pronyensis</name>
    <dbReference type="NCBI Taxonomy" id="1348613"/>
    <lineage>
        <taxon>Bacteria</taxon>
        <taxon>Bacillati</taxon>
        <taxon>Bacillota</taxon>
        <taxon>Clostridia</taxon>
        <taxon>Lachnospirales</taxon>
        <taxon>Vallitaleaceae</taxon>
        <taxon>Vallitalea</taxon>
    </lineage>
</organism>
<evidence type="ECO:0000313" key="2">
    <source>
        <dbReference type="Proteomes" id="UP000683246"/>
    </source>
</evidence>
<dbReference type="Proteomes" id="UP000683246">
    <property type="component" value="Chromosome"/>
</dbReference>
<dbReference type="Gene3D" id="3.40.190.10">
    <property type="entry name" value="Periplasmic binding protein-like II"/>
    <property type="match status" value="2"/>
</dbReference>
<reference evidence="1" key="1">
    <citation type="submission" date="2020-07" db="EMBL/GenBank/DDBJ databases">
        <title>Vallitalea pronyensis genome.</title>
        <authorList>
            <person name="Postec A."/>
        </authorList>
    </citation>
    <scope>NUCLEOTIDE SEQUENCE</scope>
    <source>
        <strain evidence="1">FatNI3</strain>
    </source>
</reference>
<dbReference type="RefSeq" id="WP_212697593.1">
    <property type="nucleotide sequence ID" value="NZ_CP058649.1"/>
</dbReference>